<feature type="transmembrane region" description="Helical" evidence="1">
    <location>
        <begin position="75"/>
        <end position="97"/>
    </location>
</feature>
<dbReference type="RefSeq" id="WP_380748605.1">
    <property type="nucleotide sequence ID" value="NZ_JBHSRF010000007.1"/>
</dbReference>
<evidence type="ECO:0000256" key="1">
    <source>
        <dbReference type="SAM" id="Phobius"/>
    </source>
</evidence>
<keyword evidence="1" id="KW-0472">Membrane</keyword>
<dbReference type="Proteomes" id="UP001596137">
    <property type="component" value="Unassembled WGS sequence"/>
</dbReference>
<keyword evidence="1" id="KW-1133">Transmembrane helix</keyword>
<reference evidence="3" key="1">
    <citation type="journal article" date="2019" name="Int. J. Syst. Evol. Microbiol.">
        <title>The Global Catalogue of Microorganisms (GCM) 10K type strain sequencing project: providing services to taxonomists for standard genome sequencing and annotation.</title>
        <authorList>
            <consortium name="The Broad Institute Genomics Platform"/>
            <consortium name="The Broad Institute Genome Sequencing Center for Infectious Disease"/>
            <person name="Wu L."/>
            <person name="Ma J."/>
        </authorList>
    </citation>
    <scope>NUCLEOTIDE SEQUENCE [LARGE SCALE GENOMIC DNA]</scope>
    <source>
        <strain evidence="3">JCM 30346</strain>
    </source>
</reference>
<accession>A0ABW1NCR5</accession>
<sequence length="106" mass="11490">MSRDLDTSRSPEHIPPKINQTAAKTKYVTPAVILGAIPLLLVNWLIVIMIQGRNCVTPSQGNMTDCGTGLSEEQMLATSALIALAILVIQLALIVLLTQRIRSTPR</sequence>
<gene>
    <name evidence="2" type="ORF">ACFP1K_08095</name>
</gene>
<evidence type="ECO:0008006" key="4">
    <source>
        <dbReference type="Google" id="ProtNLM"/>
    </source>
</evidence>
<name>A0ABW1NCR5_9ACTN</name>
<keyword evidence="3" id="KW-1185">Reference proteome</keyword>
<keyword evidence="1" id="KW-0812">Transmembrane</keyword>
<evidence type="ECO:0000313" key="2">
    <source>
        <dbReference type="EMBL" id="MFC6081120.1"/>
    </source>
</evidence>
<protein>
    <recommendedName>
        <fullName evidence="4">ABC transporter permease</fullName>
    </recommendedName>
</protein>
<proteinExistence type="predicted"/>
<evidence type="ECO:0000313" key="3">
    <source>
        <dbReference type="Proteomes" id="UP001596137"/>
    </source>
</evidence>
<dbReference type="EMBL" id="JBHSRF010000007">
    <property type="protein sequence ID" value="MFC6081120.1"/>
    <property type="molecule type" value="Genomic_DNA"/>
</dbReference>
<organism evidence="2 3">
    <name type="scientific">Sphaerisporangium aureirubrum</name>
    <dbReference type="NCBI Taxonomy" id="1544736"/>
    <lineage>
        <taxon>Bacteria</taxon>
        <taxon>Bacillati</taxon>
        <taxon>Actinomycetota</taxon>
        <taxon>Actinomycetes</taxon>
        <taxon>Streptosporangiales</taxon>
        <taxon>Streptosporangiaceae</taxon>
        <taxon>Sphaerisporangium</taxon>
    </lineage>
</organism>
<comment type="caution">
    <text evidence="2">The sequence shown here is derived from an EMBL/GenBank/DDBJ whole genome shotgun (WGS) entry which is preliminary data.</text>
</comment>
<feature type="transmembrane region" description="Helical" evidence="1">
    <location>
        <begin position="27"/>
        <end position="50"/>
    </location>
</feature>